<keyword evidence="2" id="KW-1185">Reference proteome</keyword>
<gene>
    <name evidence="1" type="ORF">BJ970_003007</name>
</gene>
<organism evidence="1 2">
    <name type="scientific">Saccharopolyspora phatthalungensis</name>
    <dbReference type="NCBI Taxonomy" id="664693"/>
    <lineage>
        <taxon>Bacteria</taxon>
        <taxon>Bacillati</taxon>
        <taxon>Actinomycetota</taxon>
        <taxon>Actinomycetes</taxon>
        <taxon>Pseudonocardiales</taxon>
        <taxon>Pseudonocardiaceae</taxon>
        <taxon>Saccharopolyspora</taxon>
    </lineage>
</organism>
<dbReference type="EMBL" id="JACHIW010000001">
    <property type="protein sequence ID" value="MBB5155473.1"/>
    <property type="molecule type" value="Genomic_DNA"/>
</dbReference>
<evidence type="ECO:0000313" key="1">
    <source>
        <dbReference type="EMBL" id="MBB5155473.1"/>
    </source>
</evidence>
<reference evidence="1 2" key="1">
    <citation type="submission" date="2020-08" db="EMBL/GenBank/DDBJ databases">
        <title>Sequencing the genomes of 1000 actinobacteria strains.</title>
        <authorList>
            <person name="Klenk H.-P."/>
        </authorList>
    </citation>
    <scope>NUCLEOTIDE SEQUENCE [LARGE SCALE GENOMIC DNA]</scope>
    <source>
        <strain evidence="1 2">DSM 45584</strain>
    </source>
</reference>
<dbReference type="Proteomes" id="UP000584374">
    <property type="component" value="Unassembled WGS sequence"/>
</dbReference>
<accession>A0A840QEL8</accession>
<comment type="caution">
    <text evidence="1">The sequence shown here is derived from an EMBL/GenBank/DDBJ whole genome shotgun (WGS) entry which is preliminary data.</text>
</comment>
<proteinExistence type="predicted"/>
<evidence type="ECO:0000313" key="2">
    <source>
        <dbReference type="Proteomes" id="UP000584374"/>
    </source>
</evidence>
<protein>
    <submittedName>
        <fullName evidence="1">Uncharacterized protein</fullName>
    </submittedName>
</protein>
<sequence>MVTAAVFSFAAGIWHTYFTVARAAPLAVVVGMGGP</sequence>
<dbReference type="AlphaFoldDB" id="A0A840QEL8"/>
<name>A0A840QEL8_9PSEU</name>